<organism evidence="9 10">
    <name type="scientific">Anopheles minimus</name>
    <dbReference type="NCBI Taxonomy" id="112268"/>
    <lineage>
        <taxon>Eukaryota</taxon>
        <taxon>Metazoa</taxon>
        <taxon>Ecdysozoa</taxon>
        <taxon>Arthropoda</taxon>
        <taxon>Hexapoda</taxon>
        <taxon>Insecta</taxon>
        <taxon>Pterygota</taxon>
        <taxon>Neoptera</taxon>
        <taxon>Endopterygota</taxon>
        <taxon>Diptera</taxon>
        <taxon>Nematocera</taxon>
        <taxon>Culicoidea</taxon>
        <taxon>Culicidae</taxon>
        <taxon>Anophelinae</taxon>
        <taxon>Anopheles</taxon>
    </lineage>
</organism>
<dbReference type="SUPFAM" id="SSF57756">
    <property type="entry name" value="Retrovirus zinc finger-like domains"/>
    <property type="match status" value="1"/>
</dbReference>
<keyword evidence="6" id="KW-0863">Zinc-finger</keyword>
<protein>
    <recommendedName>
        <fullName evidence="1">RNA-directed DNA polymerase</fullName>
        <ecNumber evidence="1">2.7.7.49</ecNumber>
    </recommendedName>
</protein>
<dbReference type="CDD" id="cd00303">
    <property type="entry name" value="retropepsin_like"/>
    <property type="match status" value="1"/>
</dbReference>
<dbReference type="InterPro" id="IPR012337">
    <property type="entry name" value="RNaseH-like_sf"/>
</dbReference>
<dbReference type="GO" id="GO:0003676">
    <property type="term" value="F:nucleic acid binding"/>
    <property type="evidence" value="ECO:0007669"/>
    <property type="project" value="InterPro"/>
</dbReference>
<dbReference type="PANTHER" id="PTHR37984:SF5">
    <property type="entry name" value="PROTEIN NYNRIN-LIKE"/>
    <property type="match status" value="1"/>
</dbReference>
<sequence length="757" mass="85668">METAEELCLNYTKFGLKRECEKLGLLAVGSKMEIAEKIVSFRKNTGGTNDDPLSNQNRANRDAVNDGVCAKDDAHTHNDENDEREGVGVPEKEDSHADNDEREDGGSSTYDEDDDDDDVYEEEDSDVMYRTAIKGGTSTPKKNGTTCTTTNEDMEESIESFGAEDGEDVSIWLAQLKSVCKSARWDDEQQLIMCRKKLVGTARRFVFSLRDSVGSFKKLEKALIKEFAPRIRASDVHRALTNRKKKTTESMRDYIYEMQRLALPIDLDEPSLCEYIVNGITDDEHHQSLLYEAQTIERLKEKLLNFEKVTKSSKSKTKREDIGSKREKTRKDDKGNNKVNQKRSCYNCGESSHVSAECPQKNDGPKCFSCNTFGHRARDCTKGGAGNRNGKEKVMMCGTSEEQKHCTQPSSSAIDLENGRIMEERCAKRTGSQGTIIPMKIGPVVLNTLFDTGSPRNLITYCSYEKIGKPVLSSTNMKFRGFGGNEIEAQGIFIVDVCIDHNLYCDVVFYVVPNVSMPFEAVLGTASLEHFDVKVTTNGVQILKREECEIMGIVSSEKEFDVPALPTELQGEIIRRAHENGHFGVRKLEDVINRDYYIPSLAEKIRKKIECCVICVLADRKRGKVDGMLFPIEKGEVPFDTYHVHHMGPMEATDKMYKYIFVVVDAFTKYTWIYPTKTTASNEVIQRLKTQSDWFGNPRRIYNPGRKTATNFLGPYKVVEVMPKDRYRVHKINGEGPQHTKTASSHMKRYKVELDPE</sequence>
<dbReference type="SUPFAM" id="SSF53098">
    <property type="entry name" value="Ribonuclease H-like"/>
    <property type="match status" value="1"/>
</dbReference>
<evidence type="ECO:0000259" key="8">
    <source>
        <dbReference type="PROSITE" id="PS50158"/>
    </source>
</evidence>
<feature type="region of interest" description="Disordered" evidence="7">
    <location>
        <begin position="41"/>
        <end position="125"/>
    </location>
</feature>
<evidence type="ECO:0000256" key="1">
    <source>
        <dbReference type="ARBA" id="ARBA00012493"/>
    </source>
</evidence>
<feature type="compositionally biased region" description="Basic and acidic residues" evidence="7">
    <location>
        <begin position="318"/>
        <end position="336"/>
    </location>
</feature>
<dbReference type="SUPFAM" id="SSF50630">
    <property type="entry name" value="Acid proteases"/>
    <property type="match status" value="1"/>
</dbReference>
<dbReference type="InterPro" id="IPR021109">
    <property type="entry name" value="Peptidase_aspartic_dom_sf"/>
</dbReference>
<dbReference type="InterPro" id="IPR001878">
    <property type="entry name" value="Znf_CCHC"/>
</dbReference>
<evidence type="ECO:0000256" key="7">
    <source>
        <dbReference type="SAM" id="MobiDB-lite"/>
    </source>
</evidence>
<dbReference type="GO" id="GO:0004519">
    <property type="term" value="F:endonuclease activity"/>
    <property type="evidence" value="ECO:0007669"/>
    <property type="project" value="UniProtKB-KW"/>
</dbReference>
<evidence type="ECO:0000256" key="3">
    <source>
        <dbReference type="ARBA" id="ARBA00022695"/>
    </source>
</evidence>
<dbReference type="InterPro" id="IPR041588">
    <property type="entry name" value="Integrase_H2C2"/>
</dbReference>
<dbReference type="Gene3D" id="1.10.340.70">
    <property type="match status" value="1"/>
</dbReference>
<keyword evidence="4" id="KW-0540">Nuclease</keyword>
<dbReference type="PANTHER" id="PTHR37984">
    <property type="entry name" value="PROTEIN CBG26694"/>
    <property type="match status" value="1"/>
</dbReference>
<feature type="region of interest" description="Disordered" evidence="7">
    <location>
        <begin position="314"/>
        <end position="338"/>
    </location>
</feature>
<dbReference type="Pfam" id="PF17921">
    <property type="entry name" value="Integrase_H2C2"/>
    <property type="match status" value="1"/>
</dbReference>
<accession>A0A182W804</accession>
<dbReference type="Pfam" id="PF00098">
    <property type="entry name" value="zf-CCHC"/>
    <property type="match status" value="2"/>
</dbReference>
<dbReference type="EC" id="2.7.7.49" evidence="1"/>
<dbReference type="GO" id="GO:0003964">
    <property type="term" value="F:RNA-directed DNA polymerase activity"/>
    <property type="evidence" value="ECO:0007669"/>
    <property type="project" value="UniProtKB-EC"/>
</dbReference>
<feature type="compositionally biased region" description="Polar residues" evidence="7">
    <location>
        <begin position="42"/>
        <end position="58"/>
    </location>
</feature>
<dbReference type="InterPro" id="IPR036397">
    <property type="entry name" value="RNaseH_sf"/>
</dbReference>
<dbReference type="VEuPathDB" id="VectorBase:AMIN006477"/>
<name>A0A182W804_9DIPT</name>
<dbReference type="Gene3D" id="2.40.70.10">
    <property type="entry name" value="Acid Proteases"/>
    <property type="match status" value="1"/>
</dbReference>
<dbReference type="Gene3D" id="3.30.420.10">
    <property type="entry name" value="Ribonuclease H-like superfamily/Ribonuclease H"/>
    <property type="match status" value="1"/>
</dbReference>
<dbReference type="Proteomes" id="UP000075920">
    <property type="component" value="Unassembled WGS sequence"/>
</dbReference>
<feature type="compositionally biased region" description="Low complexity" evidence="7">
    <location>
        <begin position="137"/>
        <end position="150"/>
    </location>
</feature>
<dbReference type="InterPro" id="IPR036875">
    <property type="entry name" value="Znf_CCHC_sf"/>
</dbReference>
<dbReference type="STRING" id="112268.A0A182W804"/>
<feature type="domain" description="CCHC-type" evidence="8">
    <location>
        <begin position="345"/>
        <end position="360"/>
    </location>
</feature>
<dbReference type="InterPro" id="IPR050951">
    <property type="entry name" value="Retrovirus_Pol_polyprotein"/>
</dbReference>
<dbReference type="Pfam" id="PF03732">
    <property type="entry name" value="Retrotrans_gag"/>
    <property type="match status" value="1"/>
</dbReference>
<feature type="domain" description="CCHC-type" evidence="8">
    <location>
        <begin position="366"/>
        <end position="382"/>
    </location>
</feature>
<evidence type="ECO:0000256" key="4">
    <source>
        <dbReference type="ARBA" id="ARBA00022722"/>
    </source>
</evidence>
<keyword evidence="10" id="KW-1185">Reference proteome</keyword>
<keyword evidence="6" id="KW-0862">Zinc</keyword>
<dbReference type="InterPro" id="IPR005162">
    <property type="entry name" value="Retrotrans_gag_dom"/>
</dbReference>
<evidence type="ECO:0000256" key="6">
    <source>
        <dbReference type="PROSITE-ProRule" id="PRU00047"/>
    </source>
</evidence>
<dbReference type="PROSITE" id="PS50158">
    <property type="entry name" value="ZF_CCHC"/>
    <property type="match status" value="2"/>
</dbReference>
<keyword evidence="5" id="KW-0255">Endonuclease</keyword>
<dbReference type="EnsemblMetazoa" id="AMIN006477-RA">
    <property type="protein sequence ID" value="AMIN006477-PA"/>
    <property type="gene ID" value="AMIN006477"/>
</dbReference>
<evidence type="ECO:0000256" key="5">
    <source>
        <dbReference type="ARBA" id="ARBA00022759"/>
    </source>
</evidence>
<dbReference type="Gene3D" id="4.10.60.10">
    <property type="entry name" value="Zinc finger, CCHC-type"/>
    <property type="match status" value="1"/>
</dbReference>
<keyword evidence="6" id="KW-0479">Metal-binding</keyword>
<feature type="compositionally biased region" description="Acidic residues" evidence="7">
    <location>
        <begin position="110"/>
        <end position="125"/>
    </location>
</feature>
<dbReference type="SMART" id="SM00343">
    <property type="entry name" value="ZnF_C2HC"/>
    <property type="match status" value="2"/>
</dbReference>
<feature type="region of interest" description="Disordered" evidence="7">
    <location>
        <begin position="131"/>
        <end position="150"/>
    </location>
</feature>
<evidence type="ECO:0000256" key="2">
    <source>
        <dbReference type="ARBA" id="ARBA00022679"/>
    </source>
</evidence>
<feature type="compositionally biased region" description="Basic and acidic residues" evidence="7">
    <location>
        <begin position="59"/>
        <end position="99"/>
    </location>
</feature>
<reference evidence="9" key="2">
    <citation type="submission" date="2020-05" db="UniProtKB">
        <authorList>
            <consortium name="EnsemblMetazoa"/>
        </authorList>
    </citation>
    <scope>IDENTIFICATION</scope>
    <source>
        <strain evidence="9">MINIMUS1</strain>
    </source>
</reference>
<reference evidence="10" key="1">
    <citation type="submission" date="2013-03" db="EMBL/GenBank/DDBJ databases">
        <title>The Genome Sequence of Anopheles minimus MINIMUS1.</title>
        <authorList>
            <consortium name="The Broad Institute Genomics Platform"/>
            <person name="Neafsey D.E."/>
            <person name="Walton C."/>
            <person name="Walker B."/>
            <person name="Young S.K."/>
            <person name="Zeng Q."/>
            <person name="Gargeya S."/>
            <person name="Fitzgerald M."/>
            <person name="Haas B."/>
            <person name="Abouelleil A."/>
            <person name="Allen A.W."/>
            <person name="Alvarado L."/>
            <person name="Arachchi H.M."/>
            <person name="Berlin A.M."/>
            <person name="Chapman S.B."/>
            <person name="Gainer-Dewar J."/>
            <person name="Goldberg J."/>
            <person name="Griggs A."/>
            <person name="Gujja S."/>
            <person name="Hansen M."/>
            <person name="Howarth C."/>
            <person name="Imamovic A."/>
            <person name="Ireland A."/>
            <person name="Larimer J."/>
            <person name="McCowan C."/>
            <person name="Murphy C."/>
            <person name="Pearson M."/>
            <person name="Poon T.W."/>
            <person name="Priest M."/>
            <person name="Roberts A."/>
            <person name="Saif S."/>
            <person name="Shea T."/>
            <person name="Sisk P."/>
            <person name="Sykes S."/>
            <person name="Wortman J."/>
            <person name="Nusbaum C."/>
            <person name="Birren B."/>
        </authorList>
    </citation>
    <scope>NUCLEOTIDE SEQUENCE [LARGE SCALE GENOMIC DNA]</scope>
    <source>
        <strain evidence="10">MINIMUS1</strain>
    </source>
</reference>
<keyword evidence="3" id="KW-0548">Nucleotidyltransferase</keyword>
<keyword evidence="5" id="KW-0378">Hydrolase</keyword>
<dbReference type="AlphaFoldDB" id="A0A182W804"/>
<evidence type="ECO:0000313" key="10">
    <source>
        <dbReference type="Proteomes" id="UP000075920"/>
    </source>
</evidence>
<evidence type="ECO:0000313" key="9">
    <source>
        <dbReference type="EnsemblMetazoa" id="AMIN006477-PA"/>
    </source>
</evidence>
<proteinExistence type="predicted"/>
<dbReference type="GO" id="GO:0008270">
    <property type="term" value="F:zinc ion binding"/>
    <property type="evidence" value="ECO:0007669"/>
    <property type="project" value="UniProtKB-KW"/>
</dbReference>
<keyword evidence="2" id="KW-0808">Transferase</keyword>